<keyword evidence="1" id="KW-0812">Transmembrane</keyword>
<feature type="transmembrane region" description="Helical" evidence="1">
    <location>
        <begin position="69"/>
        <end position="90"/>
    </location>
</feature>
<gene>
    <name evidence="2" type="ORF">SAMN04489708_12574</name>
</gene>
<feature type="transmembrane region" description="Helical" evidence="1">
    <location>
        <begin position="96"/>
        <end position="116"/>
    </location>
</feature>
<proteinExistence type="predicted"/>
<evidence type="ECO:0000313" key="2">
    <source>
        <dbReference type="EMBL" id="SDP77112.1"/>
    </source>
</evidence>
<organism evidence="2 3">
    <name type="scientific">Paracidovorax cattleyae</name>
    <dbReference type="NCBI Taxonomy" id="80868"/>
    <lineage>
        <taxon>Bacteria</taxon>
        <taxon>Pseudomonadati</taxon>
        <taxon>Pseudomonadota</taxon>
        <taxon>Betaproteobacteria</taxon>
        <taxon>Burkholderiales</taxon>
        <taxon>Comamonadaceae</taxon>
        <taxon>Paracidovorax</taxon>
    </lineage>
</organism>
<evidence type="ECO:0000256" key="1">
    <source>
        <dbReference type="SAM" id="Phobius"/>
    </source>
</evidence>
<evidence type="ECO:0008006" key="4">
    <source>
        <dbReference type="Google" id="ProtNLM"/>
    </source>
</evidence>
<sequence>MRRAFPGGSANHMKNPLNDLPLINRVSPYQWSVLARVFAGTIGAYLASALSAYLLAMVYVAAGSSRADAVAASTLLAFLIQVVAVVMVFACSSTLKAVRSIAILLVILAIAAWINAPIRP</sequence>
<dbReference type="AlphaFoldDB" id="A0A1H0VEY3"/>
<dbReference type="Proteomes" id="UP000199317">
    <property type="component" value="Unassembled WGS sequence"/>
</dbReference>
<dbReference type="EMBL" id="FNJL01000025">
    <property type="protein sequence ID" value="SDP77112.1"/>
    <property type="molecule type" value="Genomic_DNA"/>
</dbReference>
<protein>
    <recommendedName>
        <fullName evidence="4">DUF3649 domain-containing protein</fullName>
    </recommendedName>
</protein>
<feature type="transmembrane region" description="Helical" evidence="1">
    <location>
        <begin position="37"/>
        <end position="62"/>
    </location>
</feature>
<name>A0A1H0VEY3_9BURK</name>
<keyword evidence="1" id="KW-0472">Membrane</keyword>
<accession>A0A1H0VEY3</accession>
<keyword evidence="1" id="KW-1133">Transmembrane helix</keyword>
<keyword evidence="3" id="KW-1185">Reference proteome</keyword>
<reference evidence="3" key="1">
    <citation type="submission" date="2016-10" db="EMBL/GenBank/DDBJ databases">
        <authorList>
            <person name="Varghese N."/>
            <person name="Submissions S."/>
        </authorList>
    </citation>
    <scope>NUCLEOTIDE SEQUENCE [LARGE SCALE GENOMIC DNA]</scope>
    <source>
        <strain evidence="3">DSM 17101</strain>
    </source>
</reference>
<evidence type="ECO:0000313" key="3">
    <source>
        <dbReference type="Proteomes" id="UP000199317"/>
    </source>
</evidence>